<evidence type="ECO:0008006" key="3">
    <source>
        <dbReference type="Google" id="ProtNLM"/>
    </source>
</evidence>
<evidence type="ECO:0000313" key="1">
    <source>
        <dbReference type="EMBL" id="KXA17084.1"/>
    </source>
</evidence>
<accession>A0A133NLC6</accession>
<dbReference type="PATRIC" id="fig|134605.3.peg.35"/>
<dbReference type="Proteomes" id="UP000070617">
    <property type="component" value="Unassembled WGS sequence"/>
</dbReference>
<proteinExistence type="predicted"/>
<protein>
    <recommendedName>
        <fullName evidence="3">Guanylate cyclase domain-containing protein</fullName>
    </recommendedName>
</protein>
<keyword evidence="2" id="KW-1185">Reference proteome</keyword>
<organism evidence="1 2">
    <name type="scientific">Fusobacterium equinum</name>
    <dbReference type="NCBI Taxonomy" id="134605"/>
    <lineage>
        <taxon>Bacteria</taxon>
        <taxon>Fusobacteriati</taxon>
        <taxon>Fusobacteriota</taxon>
        <taxon>Fusobacteriia</taxon>
        <taxon>Fusobacteriales</taxon>
        <taxon>Fusobacteriaceae</taxon>
        <taxon>Fusobacterium</taxon>
    </lineage>
</organism>
<gene>
    <name evidence="1" type="ORF">HMPREF3206_00036</name>
</gene>
<reference evidence="2" key="1">
    <citation type="submission" date="2016-01" db="EMBL/GenBank/DDBJ databases">
        <authorList>
            <person name="Mitreva M."/>
            <person name="Pepin K.H."/>
            <person name="Mihindukulasuriya K.A."/>
            <person name="Fulton R."/>
            <person name="Fronick C."/>
            <person name="O'Laughlin M."/>
            <person name="Miner T."/>
            <person name="Herter B."/>
            <person name="Rosa B.A."/>
            <person name="Cordes M."/>
            <person name="Tomlinson C."/>
            <person name="Wollam A."/>
            <person name="Palsikar V.B."/>
            <person name="Mardis E.R."/>
            <person name="Wilson R.K."/>
        </authorList>
    </citation>
    <scope>NUCLEOTIDE SEQUENCE [LARGE SCALE GENOMIC DNA]</scope>
    <source>
        <strain evidence="2">CMW8396</strain>
    </source>
</reference>
<comment type="caution">
    <text evidence="1">The sequence shown here is derived from an EMBL/GenBank/DDBJ whole genome shotgun (WGS) entry which is preliminary data.</text>
</comment>
<evidence type="ECO:0000313" key="2">
    <source>
        <dbReference type="Proteomes" id="UP000070617"/>
    </source>
</evidence>
<dbReference type="AlphaFoldDB" id="A0A133NLC6"/>
<name>A0A133NLC6_9FUSO</name>
<dbReference type="STRING" id="134605.HMPREF3206_00036"/>
<dbReference type="EMBL" id="LRPX01000002">
    <property type="protein sequence ID" value="KXA17084.1"/>
    <property type="molecule type" value="Genomic_DNA"/>
</dbReference>
<sequence>MGEKTITFQSNKKYKERINMNYEDRYVIFLDILGFKNMVMKSENNPNLLEKINKILNRIQEIKTDDVLLTKSDRQVSIFSDSIIISYSSIKPGIVYPILEDIIYLCIEFSYENIWIRGGISFGKLYHKGDKCFGPALINATNLESKHAKYARVVVDTDFLVTTIANPPKSFSIKEYKNGIMDLLKKDSSDNVYYLNFLDSIPYTLDNPDDIETIFFKIKNNITQSLISYKNNTEILEKYEWMKNYYNETVEKNFSVETSCEVKKPLLIHNY</sequence>